<feature type="region of interest" description="Disordered" evidence="1">
    <location>
        <begin position="1439"/>
        <end position="1462"/>
    </location>
</feature>
<evidence type="ECO:0000256" key="1">
    <source>
        <dbReference type="SAM" id="MobiDB-lite"/>
    </source>
</evidence>
<feature type="region of interest" description="Disordered" evidence="1">
    <location>
        <begin position="1480"/>
        <end position="1523"/>
    </location>
</feature>
<keyword evidence="3" id="KW-1185">Reference proteome</keyword>
<gene>
    <name evidence="2" type="ORF">FRACYDRAFT_240047</name>
</gene>
<organism evidence="2 3">
    <name type="scientific">Fragilariopsis cylindrus CCMP1102</name>
    <dbReference type="NCBI Taxonomy" id="635003"/>
    <lineage>
        <taxon>Eukaryota</taxon>
        <taxon>Sar</taxon>
        <taxon>Stramenopiles</taxon>
        <taxon>Ochrophyta</taxon>
        <taxon>Bacillariophyta</taxon>
        <taxon>Bacillariophyceae</taxon>
        <taxon>Bacillariophycidae</taxon>
        <taxon>Bacillariales</taxon>
        <taxon>Bacillariaceae</taxon>
        <taxon>Fragilariopsis</taxon>
    </lineage>
</organism>
<feature type="compositionally biased region" description="Basic and acidic residues" evidence="1">
    <location>
        <begin position="1818"/>
        <end position="1830"/>
    </location>
</feature>
<feature type="region of interest" description="Disordered" evidence="1">
    <location>
        <begin position="1192"/>
        <end position="1224"/>
    </location>
</feature>
<feature type="region of interest" description="Disordered" evidence="1">
    <location>
        <begin position="1324"/>
        <end position="1389"/>
    </location>
</feature>
<feature type="compositionally biased region" description="Basic and acidic residues" evidence="1">
    <location>
        <begin position="1667"/>
        <end position="1679"/>
    </location>
</feature>
<feature type="compositionally biased region" description="Basic and acidic residues" evidence="1">
    <location>
        <begin position="2063"/>
        <end position="2079"/>
    </location>
</feature>
<feature type="compositionally biased region" description="Polar residues" evidence="1">
    <location>
        <begin position="1350"/>
        <end position="1365"/>
    </location>
</feature>
<feature type="region of interest" description="Disordered" evidence="1">
    <location>
        <begin position="2063"/>
        <end position="2114"/>
    </location>
</feature>
<feature type="compositionally biased region" description="Basic and acidic residues" evidence="1">
    <location>
        <begin position="1193"/>
        <end position="1208"/>
    </location>
</feature>
<protein>
    <submittedName>
        <fullName evidence="2">Uncharacterized protein</fullName>
    </submittedName>
</protein>
<feature type="region of interest" description="Disordered" evidence="1">
    <location>
        <begin position="801"/>
        <end position="826"/>
    </location>
</feature>
<feature type="compositionally biased region" description="Basic and acidic residues" evidence="1">
    <location>
        <begin position="1057"/>
        <end position="1070"/>
    </location>
</feature>
<dbReference type="InParanoid" id="A0A1E7FB39"/>
<evidence type="ECO:0000313" key="2">
    <source>
        <dbReference type="EMBL" id="OEU15361.1"/>
    </source>
</evidence>
<dbReference type="Proteomes" id="UP000095751">
    <property type="component" value="Unassembled WGS sequence"/>
</dbReference>
<feature type="region of interest" description="Disordered" evidence="1">
    <location>
        <begin position="1609"/>
        <end position="1642"/>
    </location>
</feature>
<accession>A0A1E7FB39</accession>
<dbReference type="EMBL" id="KV784359">
    <property type="protein sequence ID" value="OEU15361.1"/>
    <property type="molecule type" value="Genomic_DNA"/>
</dbReference>
<feature type="compositionally biased region" description="Basic and acidic residues" evidence="1">
    <location>
        <begin position="1249"/>
        <end position="1279"/>
    </location>
</feature>
<proteinExistence type="predicted"/>
<feature type="region of interest" description="Disordered" evidence="1">
    <location>
        <begin position="606"/>
        <end position="627"/>
    </location>
</feature>
<feature type="region of interest" description="Disordered" evidence="1">
    <location>
        <begin position="2219"/>
        <end position="2246"/>
    </location>
</feature>
<feature type="region of interest" description="Disordered" evidence="1">
    <location>
        <begin position="1039"/>
        <end position="1085"/>
    </location>
</feature>
<dbReference type="OrthoDB" id="56369at2759"/>
<name>A0A1E7FB39_9STRA</name>
<feature type="compositionally biased region" description="Basic and acidic residues" evidence="1">
    <location>
        <begin position="1727"/>
        <end position="1743"/>
    </location>
</feature>
<feature type="region of interest" description="Disordered" evidence="1">
    <location>
        <begin position="1245"/>
        <end position="1279"/>
    </location>
</feature>
<feature type="compositionally biased region" description="Low complexity" evidence="1">
    <location>
        <begin position="1486"/>
        <end position="1501"/>
    </location>
</feature>
<reference evidence="2 3" key="1">
    <citation type="submission" date="2016-09" db="EMBL/GenBank/DDBJ databases">
        <title>Extensive genetic diversity and differential bi-allelic expression allows diatom success in the polar Southern Ocean.</title>
        <authorList>
            <consortium name="DOE Joint Genome Institute"/>
            <person name="Mock T."/>
            <person name="Otillar R.P."/>
            <person name="Strauss J."/>
            <person name="Dupont C."/>
            <person name="Frickenhaus S."/>
            <person name="Maumus F."/>
            <person name="Mcmullan M."/>
            <person name="Sanges R."/>
            <person name="Schmutz J."/>
            <person name="Toseland A."/>
            <person name="Valas R."/>
            <person name="Veluchamy A."/>
            <person name="Ward B.J."/>
            <person name="Allen A."/>
            <person name="Barry K."/>
            <person name="Falciatore A."/>
            <person name="Ferrante M."/>
            <person name="Fortunato A.E."/>
            <person name="Gloeckner G."/>
            <person name="Gruber A."/>
            <person name="Hipkin R."/>
            <person name="Janech M."/>
            <person name="Kroth P."/>
            <person name="Leese F."/>
            <person name="Lindquist E."/>
            <person name="Lyon B.R."/>
            <person name="Martin J."/>
            <person name="Mayer C."/>
            <person name="Parker M."/>
            <person name="Quesneville H."/>
            <person name="Raymond J."/>
            <person name="Uhlig C."/>
            <person name="Valentin K.U."/>
            <person name="Worden A.Z."/>
            <person name="Armbrust E.V."/>
            <person name="Bowler C."/>
            <person name="Green B."/>
            <person name="Moulton V."/>
            <person name="Van Oosterhout C."/>
            <person name="Grigoriev I."/>
        </authorList>
    </citation>
    <scope>NUCLEOTIDE SEQUENCE [LARGE SCALE GENOMIC DNA]</scope>
    <source>
        <strain evidence="2 3">CCMP1102</strain>
    </source>
</reference>
<feature type="region of interest" description="Disordered" evidence="1">
    <location>
        <begin position="1971"/>
        <end position="1994"/>
    </location>
</feature>
<feature type="compositionally biased region" description="Polar residues" evidence="1">
    <location>
        <begin position="2100"/>
        <end position="2112"/>
    </location>
</feature>
<feature type="region of interest" description="Disordered" evidence="1">
    <location>
        <begin position="1805"/>
        <end position="1830"/>
    </location>
</feature>
<feature type="region of interest" description="Disordered" evidence="1">
    <location>
        <begin position="2300"/>
        <end position="2363"/>
    </location>
</feature>
<feature type="compositionally biased region" description="Polar residues" evidence="1">
    <location>
        <begin position="1609"/>
        <end position="1619"/>
    </location>
</feature>
<feature type="compositionally biased region" description="Polar residues" evidence="1">
    <location>
        <begin position="1981"/>
        <end position="1994"/>
    </location>
</feature>
<dbReference type="KEGG" id="fcy:FRACYDRAFT_240047"/>
<feature type="region of interest" description="Disordered" evidence="1">
    <location>
        <begin position="1667"/>
        <end position="1750"/>
    </location>
</feature>
<sequence length="2363" mass="267590">MSAIINDDDTAASENISINTLAAFLTDSSEKSHTITSNDARASTSSLEANRKYELKKEAVINAINQFILQAGNIYRGKKLSTLDASRLRDSATHAGLSMEVVDTLLEQTAGQNAVVDYCMTSNDAFARNIRKDPHLSRMLLEMGEDQKSGDGLNVTNSIWRICMHKIIQQLLKEQNMRLGDIIKKSPLTGRLYEEALRCDPNETKFGLTKNASRLPRDYSEERKHVFITESDAKLARIEAESMTKFKSRTPFNDIVNRNFMYKPPPGESYPESRDDDLSITPCATEREVPPSLSAVLETDENLIDENLTNHDMVNNRNFMYKLPPGKGHPESRDDDLIVTPCAIQRELSPSLRAVLETNDGMTNKNSSVIPCATDRKFVSSPREVPYVPQENINSIKTPSAMEGKVPPWIVPEKTLIIPGKKRTNGQNGKPENEGNSAVKRGLEMLEKRIISQVKSSSPVRVERSGHNAPLSGNLLKARAMFEEKDCLPVPNKRPTSTDIHEIIQNGNVKKVLAAWTQQEPGNLRISPKNKVGVKIVPEDSPREKQKNELDIELSDKVQCCMERTGSIQCDLVLKEDKTTVRNLYGKESFEEKQGSFLRQICPEEISTDQESDDQSERTKRSSDCSVLEEDTTTIRNLYEEKSVEEQQKSFLLQTFSEGTATDQESEYYGQFEINDQSERTEQSSDCSVLEEDTTTVRNFYEEKSVEEQQESFLRQTFSEETATDQESDYYDQSEINDQSERIEQSSDCSVLGEDKTSVRNLCEEESFVEGKQESFLRQTLPEEIATNQENDYYDQFEINDQSESTKQSPDCSEESQTPNDRYDQRNANMESILLTTFPNNENFQEFEGTPFVSEDQIGLSKELHTFNERPVFPPLNLNKEPSGQDIEREFIHNTTNDYNNRKNSKMLSISDHSDSDNVFVDFEDQPDDVTNIFISDLAHSSSRSEDSYCVIPIPPAEKIRGLDFANKEKKWAGFESNNVFCDPAQPATSLKYGLISPDKVEVEVIPINHQNGNSEEGFVVDFQDQTDNMTKEFTSDLAQISSRSEDSCEIPIPPTEKSRGPDSANEGKKWAQPATSLKHDPISPDKNEIEVISMNHRNGNFFDSEDQTNDVTKEFINLAQICSRSDDSDVIPIPPAEKNRRLDSANKEKIWAGFGPDNVFRDPAQPATSFKYDPISLDKVEVEVISINHRNGNSEEEKLATRPKSEEKEEEEEEKETTGPEKYSGEHMHTVMLKPEIELHLYTNHRNGSSEEEKLPTRPKSKEKEENETIDSDKYSKEHMHTGLLEPEIELQQRTSINYVQNPHLSSPQVVTNFMLKTVDQECRYDSSSDEDEGRNEAATLPYPREDCGNTSTPFRSNQDASHSNQREEGNSTLKSDSDNFIPEECNAQSNSDAVPVILNEYPSFRKSASLSSSIVEEEWTEFDGVFDRNVLSEQPVSYQQTIGRNPRSSPSTQSSEANMSVVSKSKNYFANLLRNESSSSDLNEGSFGSSFSSGSASRYSESDLLDDSGHDQSALRQTYPSSCYNQKTTETSWETFDSNFDAHTNNSDTLLVESSESMVFTNIDNSDEAYNKLGSFHFLPCPKEQKFDESCRATDNRILTQLSNSMEGTTKASMQRQNRVEECSPVRRKRTTEDALLYQENENTLERNSWESTNETNRQEYLSFDHHENDERSRSSVESESNGLNPLSRESETAKFPNTNNRIGTLSRKVESSFSPRLEPTYGTNEHEDSSSQHSDNDESSRSSAESEFNALNPLIRESETAMFMNTNNNSVTLNEYNSIREHHRGLREFLEQKGDTLGEDMKQQRLSSGQSPIDKLQRNGDIPEQRDHFEDLNAFLADYKRPRNEETKSYDEDTQVNKSRRNVDITKQDPSEPLDAMFGEYQSSEIITNSSNLSPSILHGQNNSQDVDEVPQNLSSTGLHFQNASFNERYSRNHTEIQSTPSELKHNDFAELDKLASTLSDTLQVETVTSENDDNDNGLRNSYQVNWPNNEAENQGENLEITEENEATTPKAGNIGYHHHHHYPHEFTPDPITNFMDNSLMDSDDDQALDAIEKERQNADVSLHHELDPPPHRTDRISYQSDPKPDPSPKGNRRSIDQSLTPILYNTTEVPEGTSKEELNLLNRFIEVASSNFGGNKLSAESESRVRSAALKVGLTSKFVDQLLNKNKKSTDSDPDLTYDAPHHVHHSGHQPVSHQYENNYQDYHHTYRDDVVPATQNNHEGDNETYYTADFSPNTNQNRRREPTVDACDAWGSIRENLGFLLAKTCGINNTDRDDAGSVVSAVSWEYDNVGSSRVRKHQSRGRLNGYDMTEGVNSGHNEIQQDDRMGLSPTVRNDDQRSPSVCNDDQNFQRKPIRTQLV</sequence>
<evidence type="ECO:0000313" key="3">
    <source>
        <dbReference type="Proteomes" id="UP000095751"/>
    </source>
</evidence>